<evidence type="ECO:0000313" key="5">
    <source>
        <dbReference type="Proteomes" id="UP000772434"/>
    </source>
</evidence>
<sequence>MSAESVRLTLGAALAGCMVAVGLSAVLGFQTFLYFNIFPSDARRYKFLVGWIWAADAIHTVMICSTIWEYLIVNFSNPDIVTKIFPTVGITVAMTAVTTLSANSFYGWRIHKLSKQNWWLTGPIIFLSIARVGLAFATTSELIIMKTYPAFREKFQNLFTSGLIVSAVTDVIVSFARYYYLRNLKQGYMPTQEAVDAVVVFTLNDGILTCAVVIAAIACWLSMPHNFIYLGIYFTISKLYSNSVLATLNLRNWYRHRYAWTRPLGLSRMRGTTTGMNHGNSDHSQSMLPTSHPTDKHAPPSESGLGVEVYVERQVEYISELIGNSDLDVPETHSSKSRKSMDISPERLAL</sequence>
<evidence type="ECO:0000256" key="1">
    <source>
        <dbReference type="SAM" id="MobiDB-lite"/>
    </source>
</evidence>
<dbReference type="AlphaFoldDB" id="A0A9P5PSR3"/>
<dbReference type="PANTHER" id="PTHR40465:SF1">
    <property type="entry name" value="DUF6534 DOMAIN-CONTAINING PROTEIN"/>
    <property type="match status" value="1"/>
</dbReference>
<feature type="region of interest" description="Disordered" evidence="1">
    <location>
        <begin position="271"/>
        <end position="303"/>
    </location>
</feature>
<dbReference type="Pfam" id="PF20152">
    <property type="entry name" value="DUF6534"/>
    <property type="match status" value="1"/>
</dbReference>
<feature type="transmembrane region" description="Helical" evidence="2">
    <location>
        <begin position="158"/>
        <end position="176"/>
    </location>
</feature>
<keyword evidence="2" id="KW-0812">Transmembrane</keyword>
<accession>A0A9P5PSR3</accession>
<feature type="transmembrane region" description="Helical" evidence="2">
    <location>
        <begin position="118"/>
        <end position="138"/>
    </location>
</feature>
<protein>
    <recommendedName>
        <fullName evidence="3">DUF6534 domain-containing protein</fullName>
    </recommendedName>
</protein>
<dbReference type="Proteomes" id="UP000772434">
    <property type="component" value="Unassembled WGS sequence"/>
</dbReference>
<keyword evidence="2" id="KW-1133">Transmembrane helix</keyword>
<feature type="transmembrane region" description="Helical" evidence="2">
    <location>
        <begin position="227"/>
        <end position="248"/>
    </location>
</feature>
<feature type="region of interest" description="Disordered" evidence="1">
    <location>
        <begin position="328"/>
        <end position="350"/>
    </location>
</feature>
<evidence type="ECO:0000313" key="4">
    <source>
        <dbReference type="EMBL" id="KAF9069338.1"/>
    </source>
</evidence>
<dbReference type="OrthoDB" id="3206554at2759"/>
<keyword evidence="5" id="KW-1185">Reference proteome</keyword>
<dbReference type="EMBL" id="JADNRY010000052">
    <property type="protein sequence ID" value="KAF9069338.1"/>
    <property type="molecule type" value="Genomic_DNA"/>
</dbReference>
<reference evidence="4" key="1">
    <citation type="submission" date="2020-11" db="EMBL/GenBank/DDBJ databases">
        <authorList>
            <consortium name="DOE Joint Genome Institute"/>
            <person name="Ahrendt S."/>
            <person name="Riley R."/>
            <person name="Andreopoulos W."/>
            <person name="Labutti K."/>
            <person name="Pangilinan J."/>
            <person name="Ruiz-Duenas F.J."/>
            <person name="Barrasa J.M."/>
            <person name="Sanchez-Garcia M."/>
            <person name="Camarero S."/>
            <person name="Miyauchi S."/>
            <person name="Serrano A."/>
            <person name="Linde D."/>
            <person name="Babiker R."/>
            <person name="Drula E."/>
            <person name="Ayuso-Fernandez I."/>
            <person name="Pacheco R."/>
            <person name="Padilla G."/>
            <person name="Ferreira P."/>
            <person name="Barriuso J."/>
            <person name="Kellner H."/>
            <person name="Castanera R."/>
            <person name="Alfaro M."/>
            <person name="Ramirez L."/>
            <person name="Pisabarro A.G."/>
            <person name="Kuo A."/>
            <person name="Tritt A."/>
            <person name="Lipzen A."/>
            <person name="He G."/>
            <person name="Yan M."/>
            <person name="Ng V."/>
            <person name="Cullen D."/>
            <person name="Martin F."/>
            <person name="Rosso M.-N."/>
            <person name="Henrissat B."/>
            <person name="Hibbett D."/>
            <person name="Martinez A.T."/>
            <person name="Grigoriev I.V."/>
        </authorList>
    </citation>
    <scope>NUCLEOTIDE SEQUENCE</scope>
    <source>
        <strain evidence="4">AH 40177</strain>
    </source>
</reference>
<gene>
    <name evidence="4" type="ORF">BDP27DRAFT_1421123</name>
</gene>
<feature type="transmembrane region" description="Helical" evidence="2">
    <location>
        <begin position="197"/>
        <end position="221"/>
    </location>
</feature>
<evidence type="ECO:0000259" key="3">
    <source>
        <dbReference type="Pfam" id="PF20152"/>
    </source>
</evidence>
<organism evidence="4 5">
    <name type="scientific">Rhodocollybia butyracea</name>
    <dbReference type="NCBI Taxonomy" id="206335"/>
    <lineage>
        <taxon>Eukaryota</taxon>
        <taxon>Fungi</taxon>
        <taxon>Dikarya</taxon>
        <taxon>Basidiomycota</taxon>
        <taxon>Agaricomycotina</taxon>
        <taxon>Agaricomycetes</taxon>
        <taxon>Agaricomycetidae</taxon>
        <taxon>Agaricales</taxon>
        <taxon>Marasmiineae</taxon>
        <taxon>Omphalotaceae</taxon>
        <taxon>Rhodocollybia</taxon>
    </lineage>
</organism>
<feature type="compositionally biased region" description="Polar residues" evidence="1">
    <location>
        <begin position="271"/>
        <end position="292"/>
    </location>
</feature>
<feature type="transmembrane region" description="Helical" evidence="2">
    <location>
        <begin position="84"/>
        <end position="106"/>
    </location>
</feature>
<dbReference type="PANTHER" id="PTHR40465">
    <property type="entry name" value="CHROMOSOME 1, WHOLE GENOME SHOTGUN SEQUENCE"/>
    <property type="match status" value="1"/>
</dbReference>
<keyword evidence="2" id="KW-0472">Membrane</keyword>
<proteinExistence type="predicted"/>
<dbReference type="InterPro" id="IPR045339">
    <property type="entry name" value="DUF6534"/>
</dbReference>
<comment type="caution">
    <text evidence="4">The sequence shown here is derived from an EMBL/GenBank/DDBJ whole genome shotgun (WGS) entry which is preliminary data.</text>
</comment>
<name>A0A9P5PSR3_9AGAR</name>
<feature type="transmembrane region" description="Helical" evidence="2">
    <location>
        <begin position="12"/>
        <end position="35"/>
    </location>
</feature>
<evidence type="ECO:0000256" key="2">
    <source>
        <dbReference type="SAM" id="Phobius"/>
    </source>
</evidence>
<feature type="domain" description="DUF6534" evidence="3">
    <location>
        <begin position="166"/>
        <end position="252"/>
    </location>
</feature>
<feature type="transmembrane region" description="Helical" evidence="2">
    <location>
        <begin position="47"/>
        <end position="72"/>
    </location>
</feature>
<feature type="compositionally biased region" description="Basic and acidic residues" evidence="1">
    <location>
        <begin position="330"/>
        <end position="350"/>
    </location>
</feature>